<feature type="compositionally biased region" description="Low complexity" evidence="2">
    <location>
        <begin position="249"/>
        <end position="262"/>
    </location>
</feature>
<dbReference type="Proteomes" id="UP000735874">
    <property type="component" value="Unassembled WGS sequence"/>
</dbReference>
<feature type="coiled-coil region" evidence="1">
    <location>
        <begin position="5"/>
        <end position="32"/>
    </location>
</feature>
<evidence type="ECO:0000313" key="3">
    <source>
        <dbReference type="EMBL" id="KAG2811638.1"/>
    </source>
</evidence>
<keyword evidence="1" id="KW-0175">Coiled coil</keyword>
<evidence type="ECO:0000256" key="2">
    <source>
        <dbReference type="SAM" id="MobiDB-lite"/>
    </source>
</evidence>
<feature type="coiled-coil region" evidence="1">
    <location>
        <begin position="165"/>
        <end position="192"/>
    </location>
</feature>
<protein>
    <submittedName>
        <fullName evidence="3">Uncharacterized protein</fullName>
    </submittedName>
</protein>
<sequence>MDRRLGRAHRDLDAAHDRNQELERELDLAGLEIYILRTQISKQEREINDLRNYLATSDHSLNRVRDALRASENALTAARSDNADLNALRSERDTLPTERNAVVPSSARLEGEIRRATASLEHATAEAAQDRARTKRLKQIGTQLGTRTLQVPTLRHDHDRISDDLTRVQEMYADEQEEITKLRDSKKDVDADLDQTAALLAAAADKLRVRRAGKVPGKRARSRSTSPDAGQPVPKKSARGISAPPDGRSSSLAPASSAPLSSKGRDLRVRRTLALILGGSPDRDDRNQPEIIEIQD</sequence>
<dbReference type="AlphaFoldDB" id="A0A8T0XUW0"/>
<dbReference type="VEuPathDB" id="FungiDB:PC110_g8619"/>
<feature type="region of interest" description="Disordered" evidence="2">
    <location>
        <begin position="210"/>
        <end position="296"/>
    </location>
</feature>
<gene>
    <name evidence="3" type="ORF">PC113_g23641</name>
</gene>
<reference evidence="3" key="1">
    <citation type="submission" date="2018-10" db="EMBL/GenBank/DDBJ databases">
        <title>Effector identification in a new, highly contiguous assembly of the strawberry crown rot pathogen Phytophthora cactorum.</title>
        <authorList>
            <person name="Armitage A.D."/>
            <person name="Nellist C.F."/>
            <person name="Bates H."/>
            <person name="Vickerstaff R.J."/>
            <person name="Harrison R.J."/>
        </authorList>
    </citation>
    <scope>NUCLEOTIDE SEQUENCE</scope>
    <source>
        <strain evidence="3">15-7</strain>
    </source>
</reference>
<comment type="caution">
    <text evidence="3">The sequence shown here is derived from an EMBL/GenBank/DDBJ whole genome shotgun (WGS) entry which is preliminary data.</text>
</comment>
<feature type="compositionally biased region" description="Basic residues" evidence="2">
    <location>
        <begin position="210"/>
        <end position="222"/>
    </location>
</feature>
<accession>A0A8T0XUW0</accession>
<dbReference type="EMBL" id="RCMG01002318">
    <property type="protein sequence ID" value="KAG2811638.1"/>
    <property type="molecule type" value="Genomic_DNA"/>
</dbReference>
<evidence type="ECO:0000313" key="4">
    <source>
        <dbReference type="Proteomes" id="UP000735874"/>
    </source>
</evidence>
<name>A0A8T0XUW0_9STRA</name>
<proteinExistence type="predicted"/>
<evidence type="ECO:0000256" key="1">
    <source>
        <dbReference type="SAM" id="Coils"/>
    </source>
</evidence>
<organism evidence="3 4">
    <name type="scientific">Phytophthora cactorum</name>
    <dbReference type="NCBI Taxonomy" id="29920"/>
    <lineage>
        <taxon>Eukaryota</taxon>
        <taxon>Sar</taxon>
        <taxon>Stramenopiles</taxon>
        <taxon>Oomycota</taxon>
        <taxon>Peronosporomycetes</taxon>
        <taxon>Peronosporales</taxon>
        <taxon>Peronosporaceae</taxon>
        <taxon>Phytophthora</taxon>
    </lineage>
</organism>